<gene>
    <name evidence="7" type="ORF">E6K73_07435</name>
</gene>
<proteinExistence type="inferred from homology"/>
<dbReference type="PRINTS" id="PR00112">
    <property type="entry name" value="ACYLPHPHTASE"/>
</dbReference>
<feature type="active site" evidence="4">
    <location>
        <position position="18"/>
    </location>
</feature>
<evidence type="ECO:0000256" key="4">
    <source>
        <dbReference type="PROSITE-ProRule" id="PRU00520"/>
    </source>
</evidence>
<comment type="caution">
    <text evidence="7">The sequence shown here is derived from an EMBL/GenBank/DDBJ whole genome shotgun (WGS) entry which is preliminary data.</text>
</comment>
<dbReference type="Gene3D" id="3.30.70.100">
    <property type="match status" value="1"/>
</dbReference>
<evidence type="ECO:0000256" key="3">
    <source>
        <dbReference type="ARBA" id="ARBA00047645"/>
    </source>
</evidence>
<keyword evidence="4" id="KW-0378">Hydrolase</keyword>
<evidence type="ECO:0000256" key="5">
    <source>
        <dbReference type="RuleBase" id="RU004168"/>
    </source>
</evidence>
<dbReference type="InterPro" id="IPR020456">
    <property type="entry name" value="Acylphosphatase"/>
</dbReference>
<organism evidence="7 8">
    <name type="scientific">Eiseniibacteriota bacterium</name>
    <dbReference type="NCBI Taxonomy" id="2212470"/>
    <lineage>
        <taxon>Bacteria</taxon>
        <taxon>Candidatus Eiseniibacteriota</taxon>
    </lineage>
</organism>
<protein>
    <recommendedName>
        <fullName evidence="2 4">acylphosphatase</fullName>
        <ecNumber evidence="2 4">3.6.1.7</ecNumber>
    </recommendedName>
</protein>
<reference evidence="7 8" key="1">
    <citation type="journal article" date="2019" name="Nat. Microbiol.">
        <title>Mediterranean grassland soil C-N compound turnover is dependent on rainfall and depth, and is mediated by genomically divergent microorganisms.</title>
        <authorList>
            <person name="Diamond S."/>
            <person name="Andeer P.F."/>
            <person name="Li Z."/>
            <person name="Crits-Christoph A."/>
            <person name="Burstein D."/>
            <person name="Anantharaman K."/>
            <person name="Lane K.R."/>
            <person name="Thomas B.C."/>
            <person name="Pan C."/>
            <person name="Northen T.R."/>
            <person name="Banfield J.F."/>
        </authorList>
    </citation>
    <scope>NUCLEOTIDE SEQUENCE [LARGE SCALE GENOMIC DNA]</scope>
    <source>
        <strain evidence="7">WS_3</strain>
    </source>
</reference>
<dbReference type="PROSITE" id="PS00150">
    <property type="entry name" value="ACYLPHOSPHATASE_1"/>
    <property type="match status" value="1"/>
</dbReference>
<evidence type="ECO:0000256" key="1">
    <source>
        <dbReference type="ARBA" id="ARBA00005614"/>
    </source>
</evidence>
<dbReference type="PANTHER" id="PTHR47268:SF4">
    <property type="entry name" value="ACYLPHOSPHATASE"/>
    <property type="match status" value="1"/>
</dbReference>
<dbReference type="SUPFAM" id="SSF54975">
    <property type="entry name" value="Acylphosphatase/BLUF domain-like"/>
    <property type="match status" value="1"/>
</dbReference>
<evidence type="ECO:0000256" key="2">
    <source>
        <dbReference type="ARBA" id="ARBA00012150"/>
    </source>
</evidence>
<feature type="active site" evidence="4">
    <location>
        <position position="36"/>
    </location>
</feature>
<dbReference type="Pfam" id="PF00708">
    <property type="entry name" value="Acylphosphatase"/>
    <property type="match status" value="1"/>
</dbReference>
<dbReference type="InterPro" id="IPR036046">
    <property type="entry name" value="Acylphosphatase-like_dom_sf"/>
</dbReference>
<sequence length="90" mass="9994">MHRVHLLIHGRVQGVGFRHFVLRRARELGLGGTVRNRPDGTVEVEAEGAVAKLRELVEAVRQGPPGARVSRVEDAWSEDAPRHRGFEIGI</sequence>
<name>A0A538SGV9_UNCEI</name>
<evidence type="ECO:0000313" key="8">
    <source>
        <dbReference type="Proteomes" id="UP000320184"/>
    </source>
</evidence>
<dbReference type="EC" id="3.6.1.7" evidence="2 4"/>
<comment type="catalytic activity">
    <reaction evidence="3 4">
        <text>an acyl phosphate + H2O = a carboxylate + phosphate + H(+)</text>
        <dbReference type="Rhea" id="RHEA:14965"/>
        <dbReference type="ChEBI" id="CHEBI:15377"/>
        <dbReference type="ChEBI" id="CHEBI:15378"/>
        <dbReference type="ChEBI" id="CHEBI:29067"/>
        <dbReference type="ChEBI" id="CHEBI:43474"/>
        <dbReference type="ChEBI" id="CHEBI:59918"/>
        <dbReference type="EC" id="3.6.1.7"/>
    </reaction>
</comment>
<dbReference type="AlphaFoldDB" id="A0A538SGV9"/>
<dbReference type="Proteomes" id="UP000320184">
    <property type="component" value="Unassembled WGS sequence"/>
</dbReference>
<dbReference type="GO" id="GO:0003998">
    <property type="term" value="F:acylphosphatase activity"/>
    <property type="evidence" value="ECO:0007669"/>
    <property type="project" value="UniProtKB-EC"/>
</dbReference>
<dbReference type="PROSITE" id="PS51160">
    <property type="entry name" value="ACYLPHOSPHATASE_3"/>
    <property type="match status" value="1"/>
</dbReference>
<evidence type="ECO:0000259" key="6">
    <source>
        <dbReference type="PROSITE" id="PS51160"/>
    </source>
</evidence>
<evidence type="ECO:0000313" key="7">
    <source>
        <dbReference type="EMBL" id="TMQ50606.1"/>
    </source>
</evidence>
<accession>A0A538SGV9</accession>
<dbReference type="InterPro" id="IPR017968">
    <property type="entry name" value="Acylphosphatase_CS"/>
</dbReference>
<dbReference type="PANTHER" id="PTHR47268">
    <property type="entry name" value="ACYLPHOSPHATASE"/>
    <property type="match status" value="1"/>
</dbReference>
<dbReference type="InterPro" id="IPR001792">
    <property type="entry name" value="Acylphosphatase-like_dom"/>
</dbReference>
<comment type="similarity">
    <text evidence="1 5">Belongs to the acylphosphatase family.</text>
</comment>
<feature type="domain" description="Acylphosphatase-like" evidence="6">
    <location>
        <begin position="3"/>
        <end position="90"/>
    </location>
</feature>
<dbReference type="EMBL" id="VBOT01000095">
    <property type="protein sequence ID" value="TMQ50606.1"/>
    <property type="molecule type" value="Genomic_DNA"/>
</dbReference>